<proteinExistence type="predicted"/>
<accession>A0A2Z6N876</accession>
<gene>
    <name evidence="1" type="ORF">TSUD_258090</name>
</gene>
<dbReference type="OrthoDB" id="29596at2759"/>
<keyword evidence="2" id="KW-1185">Reference proteome</keyword>
<dbReference type="EMBL" id="DF973788">
    <property type="protein sequence ID" value="GAU40016.1"/>
    <property type="molecule type" value="Genomic_DNA"/>
</dbReference>
<evidence type="ECO:0000313" key="2">
    <source>
        <dbReference type="Proteomes" id="UP000242715"/>
    </source>
</evidence>
<dbReference type="AlphaFoldDB" id="A0A2Z6N876"/>
<reference evidence="2" key="1">
    <citation type="journal article" date="2017" name="Front. Plant Sci.">
        <title>Climate Clever Clovers: New Paradigm to Reduce the Environmental Footprint of Ruminants by Breeding Low Methanogenic Forages Utilizing Haplotype Variation.</title>
        <authorList>
            <person name="Kaur P."/>
            <person name="Appels R."/>
            <person name="Bayer P.E."/>
            <person name="Keeble-Gagnere G."/>
            <person name="Wang J."/>
            <person name="Hirakawa H."/>
            <person name="Shirasawa K."/>
            <person name="Vercoe P."/>
            <person name="Stefanova K."/>
            <person name="Durmic Z."/>
            <person name="Nichols P."/>
            <person name="Revell C."/>
            <person name="Isobe S.N."/>
            <person name="Edwards D."/>
            <person name="Erskine W."/>
        </authorList>
    </citation>
    <scope>NUCLEOTIDE SEQUENCE [LARGE SCALE GENOMIC DNA]</scope>
    <source>
        <strain evidence="2">cv. Daliak</strain>
    </source>
</reference>
<organism evidence="1 2">
    <name type="scientific">Trifolium subterraneum</name>
    <name type="common">Subterranean clover</name>
    <dbReference type="NCBI Taxonomy" id="3900"/>
    <lineage>
        <taxon>Eukaryota</taxon>
        <taxon>Viridiplantae</taxon>
        <taxon>Streptophyta</taxon>
        <taxon>Embryophyta</taxon>
        <taxon>Tracheophyta</taxon>
        <taxon>Spermatophyta</taxon>
        <taxon>Magnoliopsida</taxon>
        <taxon>eudicotyledons</taxon>
        <taxon>Gunneridae</taxon>
        <taxon>Pentapetalae</taxon>
        <taxon>rosids</taxon>
        <taxon>fabids</taxon>
        <taxon>Fabales</taxon>
        <taxon>Fabaceae</taxon>
        <taxon>Papilionoideae</taxon>
        <taxon>50 kb inversion clade</taxon>
        <taxon>NPAAA clade</taxon>
        <taxon>Hologalegina</taxon>
        <taxon>IRL clade</taxon>
        <taxon>Trifolieae</taxon>
        <taxon>Trifolium</taxon>
    </lineage>
</organism>
<evidence type="ECO:0000313" key="1">
    <source>
        <dbReference type="EMBL" id="GAU40016.1"/>
    </source>
</evidence>
<name>A0A2Z6N876_TRISU</name>
<protein>
    <submittedName>
        <fullName evidence="1">Uncharacterized protein</fullName>
    </submittedName>
</protein>
<dbReference type="Proteomes" id="UP000242715">
    <property type="component" value="Unassembled WGS sequence"/>
</dbReference>
<sequence length="86" mass="9724">MLSLLFPLLVSDRSSYIIHAGVPDEIIKRAAVVLDAVSKNNSVERLCNENISVQEDEYKDAMEKLLKFDIDNGDLNLFFEEIFSSS</sequence>